<sequence>MNITHFNFSQKAIQSEREEKYETAAALWNKAAEHAKHQVNREWAEYRAELNSNRHTLHKRYEELKARTSQRRKEEREAKKLAAALKTHMDREEASL</sequence>
<dbReference type="InterPro" id="IPR047666">
    <property type="entry name" value="ANR_neg_reg"/>
</dbReference>
<name>A0A081RQW5_PHOTE</name>
<proteinExistence type="predicted"/>
<organism evidence="2 3">
    <name type="scientific">Photorhabdus temperata subsp. temperata Meg1</name>
    <dbReference type="NCBI Taxonomy" id="1393735"/>
    <lineage>
        <taxon>Bacteria</taxon>
        <taxon>Pseudomonadati</taxon>
        <taxon>Pseudomonadota</taxon>
        <taxon>Gammaproteobacteria</taxon>
        <taxon>Enterobacterales</taxon>
        <taxon>Morganellaceae</taxon>
        <taxon>Photorhabdus</taxon>
    </lineage>
</organism>
<protein>
    <recommendedName>
        <fullName evidence="4">ANR family transcriptional regulator</fullName>
    </recommendedName>
</protein>
<dbReference type="EMBL" id="JGVH01000108">
    <property type="protein sequence ID" value="KER01068.1"/>
    <property type="molecule type" value="Genomic_DNA"/>
</dbReference>
<dbReference type="InterPro" id="IPR036181">
    <property type="entry name" value="MIT_dom_sf"/>
</dbReference>
<dbReference type="SUPFAM" id="SSF116846">
    <property type="entry name" value="MIT domain"/>
    <property type="match status" value="1"/>
</dbReference>
<evidence type="ECO:0008006" key="4">
    <source>
        <dbReference type="Google" id="ProtNLM"/>
    </source>
</evidence>
<dbReference type="PATRIC" id="fig|1393735.3.peg.4437"/>
<evidence type="ECO:0000256" key="1">
    <source>
        <dbReference type="SAM" id="Coils"/>
    </source>
</evidence>
<dbReference type="NCBIfam" id="NF033650">
    <property type="entry name" value="ANR_neg_reg"/>
    <property type="match status" value="1"/>
</dbReference>
<evidence type="ECO:0000313" key="2">
    <source>
        <dbReference type="EMBL" id="KER01068.1"/>
    </source>
</evidence>
<dbReference type="RefSeq" id="WP_036841594.1">
    <property type="nucleotide sequence ID" value="NZ_CAWLUD010000108.1"/>
</dbReference>
<dbReference type="AlphaFoldDB" id="A0A081RQW5"/>
<gene>
    <name evidence="2" type="ORF">MEG1DRAFT_04339</name>
</gene>
<feature type="coiled-coil region" evidence="1">
    <location>
        <begin position="47"/>
        <end position="91"/>
    </location>
</feature>
<keyword evidence="1" id="KW-0175">Coiled coil</keyword>
<evidence type="ECO:0000313" key="3">
    <source>
        <dbReference type="Proteomes" id="UP000028002"/>
    </source>
</evidence>
<comment type="caution">
    <text evidence="2">The sequence shown here is derived from an EMBL/GenBank/DDBJ whole genome shotgun (WGS) entry which is preliminary data.</text>
</comment>
<accession>A0A081RQW5</accession>
<dbReference type="Proteomes" id="UP000028002">
    <property type="component" value="Unassembled WGS sequence"/>
</dbReference>
<reference evidence="2 3" key="1">
    <citation type="submission" date="2014-03" db="EMBL/GenBank/DDBJ databases">
        <title>Draft Genome of Photorhabdus temperata Meg1.</title>
        <authorList>
            <person name="Hurst S.G.IV."/>
            <person name="Morris K."/>
            <person name="Thomas K."/>
            <person name="Tisa L.S."/>
        </authorList>
    </citation>
    <scope>NUCLEOTIDE SEQUENCE [LARGE SCALE GENOMIC DNA]</scope>
    <source>
        <strain evidence="2 3">Meg1</strain>
    </source>
</reference>